<evidence type="ECO:0000313" key="3">
    <source>
        <dbReference type="EMBL" id="BAQ00608.1"/>
    </source>
</evidence>
<reference evidence="3" key="1">
    <citation type="journal article" date="2014" name="DNA Res.">
        <title>A complete view of the genetic diversity of the Escherichia coli O-antigen biosynthesis gene cluster.</title>
        <authorList>
            <person name="Iguchi A."/>
            <person name="Iyoda S."/>
            <person name="Kikuchi T."/>
            <person name="Ogura Y."/>
            <person name="Katsura K."/>
            <person name="Ohnishi M."/>
            <person name="Hayashi T."/>
            <person name="Thomson N.R."/>
        </authorList>
    </citation>
    <scope>NUCLEOTIDE SEQUENCE</scope>
    <source>
        <strain evidence="3">93404-41</strain>
    </source>
</reference>
<dbReference type="CDD" id="cd03801">
    <property type="entry name" value="GT4_PimA-like"/>
    <property type="match status" value="1"/>
</dbReference>
<organism evidence="3">
    <name type="scientific">Escherichia coli</name>
    <dbReference type="NCBI Taxonomy" id="562"/>
    <lineage>
        <taxon>Bacteria</taxon>
        <taxon>Pseudomonadati</taxon>
        <taxon>Pseudomonadota</taxon>
        <taxon>Gammaproteobacteria</taxon>
        <taxon>Enterobacterales</taxon>
        <taxon>Enterobacteriaceae</taxon>
        <taxon>Escherichia</taxon>
    </lineage>
</organism>
<sequence>MRIVIDLQGAQTESRFRGIGRYSIAIARGIIRNNSRHEIFIALSAMLDESIADIKAQFADLLPAENIVVWHAVGPVRAMDQGNEWRRESAELIREAFLESLCPDVVFITSLFEGHVDDAATSVHKFSRQYKVAVLHHDLIPLVQAETYLQDDVYKPYYLQKVEWLKNADLLLTNSAYTAQEAIEHLHLQGDHVQNIAAAVDSQFCMAEVTASEKETVLGHYGIQREFMLYAPGGFDSRKNFKRLIEAYAGLSDALRRSHQLVIVSKLSIGDRQYLESLASGNGLQQGELVLTGYVPEDELIQLYRLCKLFIFASLHEGFGLPVLEAMSCGAPVIGSNVTSIPEVIGNPEALFDPYSVSSMRDKIAQCLTDDTFLARLKEMAQQQARNFSWDKAAVTALEAFEKIAVEDTGTAQVLPEALIQKILAITQGQPDDRDLRLCATAIDYNLKTAELYQIDDKSLNWRVEGPFDSSYSLALVNREFARALSADGVEVLLHSTEGPGDFAPDASFMAQSENSDLLAFYNQCQTRKSNEKIDILSRNIYPPRVTKMDAKVKFLHCYAWEETGFPQPWINEFNRELDGVLCTSEHVRKILIDNGLNVPAFVVGNGCDHWLNIPAETTKDVDHGTFRFLHVSSCFPRKGIQAMLQAWGKAFTRRDNVILIIKTFNNPHNEIDAWLAQAQAQFIDYPKVEVIKEDISATELKGLYESCDVLVAPGCAEGFGLPIAEAMLSGLPAIVTNWSGQLDFVNSQNSWLVDYQFTRVKTHFGLFSSAWASVDIDNLTDALKAAASTDKSVLRDMANAGRELLLQQFTWKAVADRSCQAVKTLRAHIDIAQHRARIGWLTTWNTKCGIATYSQHLVESAPHGADVVFAPQVSAGDLVCADEEFVLRNWIVGKESNYLENLQPHIDALKLDVIVIQFNYGFFNHRELSVFIRRQHDAGRSVVMTMHSTVDPLEKEPSWNFRLAEMKEALALCDRLLVHSIADMNRLKDLGLTANVALFPHGVINYTAASVTRQQQSLPLIASYGFCLPHKGLMELVESVHRLKQAGKPVRLRLVNAEYPVGESRDLVAELKAAAQRLGVTDLIEMHNDFLPDAESLRLLSEADLLIFAYQNTGESASGAVRYGMATQKPVAVTPLAIFDDLDDAVFKFDGCSVDDISQGIDRILNSIREQNSWATRTQQRADAWREQHDYQAVSRRLVNMCQGLAKAKYFK</sequence>
<dbReference type="Pfam" id="PF13692">
    <property type="entry name" value="Glyco_trans_1_4"/>
    <property type="match status" value="1"/>
</dbReference>
<protein>
    <submittedName>
        <fullName evidence="3">Putative mannosyltransferase</fullName>
    </submittedName>
</protein>
<feature type="domain" description="Glycosyl transferase family 1" evidence="2">
    <location>
        <begin position="228"/>
        <end position="383"/>
    </location>
</feature>
<dbReference type="Gene3D" id="3.40.50.2000">
    <property type="entry name" value="Glycogen Phosphorylase B"/>
    <property type="match status" value="4"/>
</dbReference>
<keyword evidence="3" id="KW-0328">Glycosyltransferase</keyword>
<name>A0A0A8J3P2_ECOLX</name>
<proteinExistence type="predicted"/>
<evidence type="ECO:0000259" key="2">
    <source>
        <dbReference type="Pfam" id="PF00534"/>
    </source>
</evidence>
<keyword evidence="1 3" id="KW-0808">Transferase</keyword>
<dbReference type="RefSeq" id="WP_126496973.1">
    <property type="nucleotide sequence ID" value="NZ_LR134236.1"/>
</dbReference>
<accession>A0A0A8J3P2</accession>
<dbReference type="CDD" id="cd03809">
    <property type="entry name" value="GT4_MtfB-like"/>
    <property type="match status" value="1"/>
</dbReference>
<dbReference type="PANTHER" id="PTHR46401">
    <property type="entry name" value="GLYCOSYLTRANSFERASE WBBK-RELATED"/>
    <property type="match status" value="1"/>
</dbReference>
<dbReference type="InterPro" id="IPR001296">
    <property type="entry name" value="Glyco_trans_1"/>
</dbReference>
<dbReference type="GO" id="GO:0016757">
    <property type="term" value="F:glycosyltransferase activity"/>
    <property type="evidence" value="ECO:0007669"/>
    <property type="project" value="UniProtKB-KW"/>
</dbReference>
<dbReference type="SUPFAM" id="SSF53756">
    <property type="entry name" value="UDP-Glycosyltransferase/glycogen phosphorylase"/>
    <property type="match status" value="3"/>
</dbReference>
<dbReference type="EMBL" id="AB811598">
    <property type="protein sequence ID" value="BAQ00608.1"/>
    <property type="molecule type" value="Genomic_DNA"/>
</dbReference>
<dbReference type="AlphaFoldDB" id="A0A0A8J3P2"/>
<dbReference type="PANTHER" id="PTHR46401:SF2">
    <property type="entry name" value="GLYCOSYLTRANSFERASE WBBK-RELATED"/>
    <property type="match status" value="1"/>
</dbReference>
<dbReference type="Pfam" id="PF00534">
    <property type="entry name" value="Glycos_transf_1"/>
    <property type="match status" value="1"/>
</dbReference>
<dbReference type="CDD" id="cd03822">
    <property type="entry name" value="GT4_mannosyltransferase-like"/>
    <property type="match status" value="1"/>
</dbReference>
<evidence type="ECO:0000256" key="1">
    <source>
        <dbReference type="ARBA" id="ARBA00022679"/>
    </source>
</evidence>
<dbReference type="GO" id="GO:0009103">
    <property type="term" value="P:lipopolysaccharide biosynthetic process"/>
    <property type="evidence" value="ECO:0007669"/>
    <property type="project" value="TreeGrafter"/>
</dbReference>